<dbReference type="GO" id="GO:0003676">
    <property type="term" value="F:nucleic acid binding"/>
    <property type="evidence" value="ECO:0007669"/>
    <property type="project" value="InterPro"/>
</dbReference>
<reference evidence="5" key="1">
    <citation type="submission" date="2019-08" db="EMBL/GenBank/DDBJ databases">
        <authorList>
            <person name="Kucharzyk K."/>
            <person name="Murdoch R.W."/>
            <person name="Higgins S."/>
            <person name="Loffler F."/>
        </authorList>
    </citation>
    <scope>NUCLEOTIDE SEQUENCE</scope>
</reference>
<dbReference type="SUPFAM" id="SSF50199">
    <property type="entry name" value="Staphylococcal nuclease"/>
    <property type="match status" value="1"/>
</dbReference>
<dbReference type="EC" id="3.1.31.1" evidence="5"/>
<evidence type="ECO:0000313" key="5">
    <source>
        <dbReference type="EMBL" id="MPL55222.1"/>
    </source>
</evidence>
<dbReference type="AlphaFoldDB" id="A0A644SNL9"/>
<dbReference type="GO" id="GO:1990599">
    <property type="term" value="F:3' overhang single-stranded DNA endodeoxyribonuclease activity"/>
    <property type="evidence" value="ECO:0007669"/>
    <property type="project" value="UniProtKB-EC"/>
</dbReference>
<keyword evidence="1" id="KW-0540">Nuclease</keyword>
<accession>A0A644SNL9</accession>
<evidence type="ECO:0000256" key="1">
    <source>
        <dbReference type="ARBA" id="ARBA00022722"/>
    </source>
</evidence>
<dbReference type="Gene3D" id="2.40.50.90">
    <property type="match status" value="1"/>
</dbReference>
<evidence type="ECO:0000259" key="4">
    <source>
        <dbReference type="PROSITE" id="PS50830"/>
    </source>
</evidence>
<evidence type="ECO:0000256" key="3">
    <source>
        <dbReference type="ARBA" id="ARBA00022801"/>
    </source>
</evidence>
<dbReference type="InterPro" id="IPR035437">
    <property type="entry name" value="SNase_OB-fold_sf"/>
</dbReference>
<dbReference type="Pfam" id="PF00565">
    <property type="entry name" value="SNase"/>
    <property type="match status" value="1"/>
</dbReference>
<comment type="caution">
    <text evidence="5">The sequence shown here is derived from an EMBL/GenBank/DDBJ whole genome shotgun (WGS) entry which is preliminary data.</text>
</comment>
<dbReference type="PROSITE" id="PS01284">
    <property type="entry name" value="TNASE_2"/>
    <property type="match status" value="1"/>
</dbReference>
<evidence type="ECO:0000256" key="2">
    <source>
        <dbReference type="ARBA" id="ARBA00022759"/>
    </source>
</evidence>
<gene>
    <name evidence="5" type="primary">nucH_1</name>
    <name evidence="5" type="ORF">SDC9_00689</name>
</gene>
<dbReference type="PANTHER" id="PTHR12302:SF3">
    <property type="entry name" value="SERINE_THREONINE-PROTEIN KINASE 31"/>
    <property type="match status" value="1"/>
</dbReference>
<dbReference type="SMART" id="SM00318">
    <property type="entry name" value="SNc"/>
    <property type="match status" value="1"/>
</dbReference>
<keyword evidence="3 5" id="KW-0378">Hydrolase</keyword>
<sequence>MKTQLIFLFTFLFFFAQAQLQENTWYKVSKITDGDTFYVTTSSSEKYKIRLIGIDAPETRNVGVKVRKEYFGTEAKIFVTQLLKNKKVKLTFDVQKTDRYGRVLAYVYLENGIFLNQYLVEKGYAVVSTFPPNVKFVEKFTQAERNARKLNLGMWK</sequence>
<keyword evidence="2" id="KW-0255">Endonuclease</keyword>
<dbReference type="PANTHER" id="PTHR12302">
    <property type="entry name" value="EBNA2 BINDING PROTEIN P100"/>
    <property type="match status" value="1"/>
</dbReference>
<dbReference type="InterPro" id="IPR016071">
    <property type="entry name" value="Staphylococal_nuclease_OB-fold"/>
</dbReference>
<protein>
    <submittedName>
        <fullName evidence="5">Thermonuclease</fullName>
        <ecNumber evidence="5">3.1.31.1</ecNumber>
    </submittedName>
</protein>
<dbReference type="EMBL" id="VSSQ01000001">
    <property type="protein sequence ID" value="MPL55222.1"/>
    <property type="molecule type" value="Genomic_DNA"/>
</dbReference>
<proteinExistence type="predicted"/>
<dbReference type="PROSITE" id="PS50830">
    <property type="entry name" value="TNASE_3"/>
    <property type="match status" value="1"/>
</dbReference>
<organism evidence="5">
    <name type="scientific">bioreactor metagenome</name>
    <dbReference type="NCBI Taxonomy" id="1076179"/>
    <lineage>
        <taxon>unclassified sequences</taxon>
        <taxon>metagenomes</taxon>
        <taxon>ecological metagenomes</taxon>
    </lineage>
</organism>
<dbReference type="InterPro" id="IPR002071">
    <property type="entry name" value="Thermonucl_AS"/>
</dbReference>
<feature type="domain" description="TNase-like" evidence="4">
    <location>
        <begin position="22"/>
        <end position="156"/>
    </location>
</feature>
<name>A0A644SNL9_9ZZZZ</name>